<keyword evidence="12" id="KW-1185">Reference proteome</keyword>
<dbReference type="InterPro" id="IPR007387">
    <property type="entry name" value="TRAP_DctQ"/>
</dbReference>
<feature type="domain" description="Tripartite ATP-independent periplasmic transporters DctQ component" evidence="10">
    <location>
        <begin position="37"/>
        <end position="162"/>
    </location>
</feature>
<evidence type="ECO:0000256" key="3">
    <source>
        <dbReference type="ARBA" id="ARBA00022475"/>
    </source>
</evidence>
<comment type="similarity">
    <text evidence="8 9">Belongs to the TRAP transporter small permease family.</text>
</comment>
<reference evidence="11 12" key="1">
    <citation type="submission" date="2022-05" db="EMBL/GenBank/DDBJ databases">
        <title>Microbulbifer sp. nov., isolated from sponge.</title>
        <authorList>
            <person name="Gao L."/>
        </authorList>
    </citation>
    <scope>NUCLEOTIDE SEQUENCE [LARGE SCALE GENOMIC DNA]</scope>
    <source>
        <strain evidence="11 12">MI-G</strain>
    </source>
</reference>
<keyword evidence="4 9" id="KW-0997">Cell inner membrane</keyword>
<evidence type="ECO:0000256" key="8">
    <source>
        <dbReference type="ARBA" id="ARBA00038436"/>
    </source>
</evidence>
<evidence type="ECO:0000256" key="4">
    <source>
        <dbReference type="ARBA" id="ARBA00022519"/>
    </source>
</evidence>
<evidence type="ECO:0000313" key="12">
    <source>
        <dbReference type="Proteomes" id="UP001321520"/>
    </source>
</evidence>
<dbReference type="RefSeq" id="WP_301415601.1">
    <property type="nucleotide sequence ID" value="NZ_CP098023.1"/>
</dbReference>
<comment type="subcellular location">
    <subcellularLocation>
        <location evidence="1 9">Cell inner membrane</location>
        <topology evidence="1 9">Multi-pass membrane protein</topology>
    </subcellularLocation>
</comment>
<dbReference type="EMBL" id="CP098023">
    <property type="protein sequence ID" value="WKD49751.1"/>
    <property type="molecule type" value="Genomic_DNA"/>
</dbReference>
<feature type="transmembrane region" description="Helical" evidence="9">
    <location>
        <begin position="21"/>
        <end position="42"/>
    </location>
</feature>
<feature type="transmembrane region" description="Helical" evidence="9">
    <location>
        <begin position="137"/>
        <end position="159"/>
    </location>
</feature>
<accession>A0ABY9EBL0</accession>
<keyword evidence="7 9" id="KW-0472">Membrane</keyword>
<sequence>MPFLLRGARVLEALSRRTGHLLAWFTLAMALLQSGIVVLRRFFDSGSVALQESVVYLHGAVFMLGLAYALQTDAHVRVDVFYRQMRPRSRAWVNAIGYLVFLLPLCGFLLVSSWQFVLNSWWVFEDSANAGGLPGVFLLKSLIPLAAITLSLAGAAQFIRALIQLMETPPVATAAETSPALSKQPEETEV</sequence>
<keyword evidence="3" id="KW-1003">Cell membrane</keyword>
<dbReference type="Pfam" id="PF04290">
    <property type="entry name" value="DctQ"/>
    <property type="match status" value="1"/>
</dbReference>
<evidence type="ECO:0000256" key="9">
    <source>
        <dbReference type="RuleBase" id="RU369079"/>
    </source>
</evidence>
<dbReference type="PANTHER" id="PTHR35011">
    <property type="entry name" value="2,3-DIKETO-L-GULONATE TRAP TRANSPORTER SMALL PERMEASE PROTEIN YIAM"/>
    <property type="match status" value="1"/>
</dbReference>
<organism evidence="11 12">
    <name type="scientific">Microbulbifer spongiae</name>
    <dbReference type="NCBI Taxonomy" id="2944933"/>
    <lineage>
        <taxon>Bacteria</taxon>
        <taxon>Pseudomonadati</taxon>
        <taxon>Pseudomonadota</taxon>
        <taxon>Gammaproteobacteria</taxon>
        <taxon>Cellvibrionales</taxon>
        <taxon>Microbulbiferaceae</taxon>
        <taxon>Microbulbifer</taxon>
    </lineage>
</organism>
<keyword evidence="2 9" id="KW-0813">Transport</keyword>
<dbReference type="InterPro" id="IPR055348">
    <property type="entry name" value="DctQ"/>
</dbReference>
<keyword evidence="5 9" id="KW-0812">Transmembrane</keyword>
<name>A0ABY9EBL0_9GAMM</name>
<evidence type="ECO:0000256" key="2">
    <source>
        <dbReference type="ARBA" id="ARBA00022448"/>
    </source>
</evidence>
<comment type="function">
    <text evidence="9">Part of the tripartite ATP-independent periplasmic (TRAP) transport system.</text>
</comment>
<evidence type="ECO:0000256" key="1">
    <source>
        <dbReference type="ARBA" id="ARBA00004429"/>
    </source>
</evidence>
<feature type="transmembrane region" description="Helical" evidence="9">
    <location>
        <begin position="91"/>
        <end position="117"/>
    </location>
</feature>
<comment type="subunit">
    <text evidence="9">The complex comprises the extracytoplasmic solute receptor protein and the two transmembrane proteins.</text>
</comment>
<evidence type="ECO:0000313" key="11">
    <source>
        <dbReference type="EMBL" id="WKD49751.1"/>
    </source>
</evidence>
<proteinExistence type="inferred from homology"/>
<evidence type="ECO:0000256" key="6">
    <source>
        <dbReference type="ARBA" id="ARBA00022989"/>
    </source>
</evidence>
<protein>
    <recommendedName>
        <fullName evidence="9">TRAP transporter small permease protein</fullName>
    </recommendedName>
</protein>
<dbReference type="Proteomes" id="UP001321520">
    <property type="component" value="Chromosome"/>
</dbReference>
<gene>
    <name evidence="11" type="ORF">M8T91_17960</name>
</gene>
<dbReference type="PANTHER" id="PTHR35011:SF4">
    <property type="entry name" value="SLL1102 PROTEIN"/>
    <property type="match status" value="1"/>
</dbReference>
<keyword evidence="6 9" id="KW-1133">Transmembrane helix</keyword>
<evidence type="ECO:0000256" key="7">
    <source>
        <dbReference type="ARBA" id="ARBA00023136"/>
    </source>
</evidence>
<evidence type="ECO:0000259" key="10">
    <source>
        <dbReference type="Pfam" id="PF04290"/>
    </source>
</evidence>
<feature type="transmembrane region" description="Helical" evidence="9">
    <location>
        <begin position="54"/>
        <end position="70"/>
    </location>
</feature>
<evidence type="ECO:0000256" key="5">
    <source>
        <dbReference type="ARBA" id="ARBA00022692"/>
    </source>
</evidence>